<protein>
    <submittedName>
        <fullName evidence="1">Uncharacterized protein</fullName>
    </submittedName>
</protein>
<dbReference type="AlphaFoldDB" id="X0ZC23"/>
<proteinExistence type="predicted"/>
<organism evidence="1">
    <name type="scientific">marine sediment metagenome</name>
    <dbReference type="NCBI Taxonomy" id="412755"/>
    <lineage>
        <taxon>unclassified sequences</taxon>
        <taxon>metagenomes</taxon>
        <taxon>ecological metagenomes</taxon>
    </lineage>
</organism>
<accession>X0ZC23</accession>
<dbReference type="EMBL" id="BART01008773">
    <property type="protein sequence ID" value="GAG57903.1"/>
    <property type="molecule type" value="Genomic_DNA"/>
</dbReference>
<comment type="caution">
    <text evidence="1">The sequence shown here is derived from an EMBL/GenBank/DDBJ whole genome shotgun (WGS) entry which is preliminary data.</text>
</comment>
<feature type="non-terminal residue" evidence="1">
    <location>
        <position position="1"/>
    </location>
</feature>
<reference evidence="1" key="1">
    <citation type="journal article" date="2014" name="Front. Microbiol.">
        <title>High frequency of phylogenetically diverse reductive dehalogenase-homologous genes in deep subseafloor sedimentary metagenomes.</title>
        <authorList>
            <person name="Kawai M."/>
            <person name="Futagami T."/>
            <person name="Toyoda A."/>
            <person name="Takaki Y."/>
            <person name="Nishi S."/>
            <person name="Hori S."/>
            <person name="Arai W."/>
            <person name="Tsubouchi T."/>
            <person name="Morono Y."/>
            <person name="Uchiyama I."/>
            <person name="Ito T."/>
            <person name="Fujiyama A."/>
            <person name="Inagaki F."/>
            <person name="Takami H."/>
        </authorList>
    </citation>
    <scope>NUCLEOTIDE SEQUENCE</scope>
    <source>
        <strain evidence="1">Expedition CK06-06</strain>
    </source>
</reference>
<gene>
    <name evidence="1" type="ORF">S01H4_19638</name>
</gene>
<name>X0ZC23_9ZZZZ</name>
<sequence>YSSELLIGAFFLLLLREFCNSASCFLSNSFSFSNGSNSLLIRLISFPSNALSEKEKEITDLKVNLL</sequence>
<evidence type="ECO:0000313" key="1">
    <source>
        <dbReference type="EMBL" id="GAG57903.1"/>
    </source>
</evidence>